<accession>A0A0G1FMW8</accession>
<protein>
    <submittedName>
        <fullName evidence="5">Morphine 6-dehydrogenase</fullName>
    </submittedName>
</protein>
<gene>
    <name evidence="5" type="ORF">UV73_C0011G0028</name>
</gene>
<name>A0A0G1FMW8_9BACT</name>
<sequence length="289" mass="32976">MRIPDKKLNSGFSMPVFGFGTWQIGGDTRRNHLNDDRGQTAGLIRAIEEGIVHIDTAERYAEGHAEEIIGAAIKNYKREKLFLVSKVWPNHLKYEDVLKSAEGSLKRLRTDYLDLYLIHMPNHAIPIAETMRAMDMLKKEGLIKNIGVSNFSVDSLAAAQKVTQNKIVANQVHYNLIYREPEKSKLLEYCQKHDIFLVAWRPVEKGILGKFANPILDGICLKYKKTAVQIAINWLVCQKNVITLAKMVNRRHLEENLGSLGWQLEKEDIEKLRTDFPGQKSLSDAVRLQ</sequence>
<dbReference type="InterPro" id="IPR036812">
    <property type="entry name" value="NAD(P)_OxRdtase_dom_sf"/>
</dbReference>
<feature type="site" description="Lowers pKa of active site Tyr" evidence="3">
    <location>
        <position position="86"/>
    </location>
</feature>
<dbReference type="PANTHER" id="PTHR43638:SF3">
    <property type="entry name" value="ALDEHYDE REDUCTASE"/>
    <property type="match status" value="1"/>
</dbReference>
<dbReference type="InterPro" id="IPR023210">
    <property type="entry name" value="NADP_OxRdtase_dom"/>
</dbReference>
<evidence type="ECO:0000256" key="1">
    <source>
        <dbReference type="PIRSR" id="PIRSR000097-1"/>
    </source>
</evidence>
<dbReference type="Pfam" id="PF00248">
    <property type="entry name" value="Aldo_ket_red"/>
    <property type="match status" value="1"/>
</dbReference>
<dbReference type="PROSITE" id="PS00062">
    <property type="entry name" value="ALDOKETO_REDUCTASE_2"/>
    <property type="match status" value="1"/>
</dbReference>
<dbReference type="Proteomes" id="UP000034894">
    <property type="component" value="Unassembled WGS sequence"/>
</dbReference>
<dbReference type="AlphaFoldDB" id="A0A0G1FMW8"/>
<dbReference type="PRINTS" id="PR00069">
    <property type="entry name" value="ALDKETRDTASE"/>
</dbReference>
<dbReference type="CDD" id="cd19072">
    <property type="entry name" value="AKR_AKR3F1-like"/>
    <property type="match status" value="1"/>
</dbReference>
<organism evidence="5 6">
    <name type="scientific">Candidatus Gottesmanbacteria bacterium GW2011_GWA2_43_14</name>
    <dbReference type="NCBI Taxonomy" id="1618443"/>
    <lineage>
        <taxon>Bacteria</taxon>
        <taxon>Candidatus Gottesmaniibacteriota</taxon>
    </lineage>
</organism>
<dbReference type="Gene3D" id="3.20.20.100">
    <property type="entry name" value="NADP-dependent oxidoreductase domain"/>
    <property type="match status" value="1"/>
</dbReference>
<dbReference type="STRING" id="1618443.UV73_C0011G0028"/>
<evidence type="ECO:0000259" key="4">
    <source>
        <dbReference type="Pfam" id="PF00248"/>
    </source>
</evidence>
<dbReference type="InterPro" id="IPR020471">
    <property type="entry name" value="AKR"/>
</dbReference>
<evidence type="ECO:0000256" key="3">
    <source>
        <dbReference type="PIRSR" id="PIRSR000097-3"/>
    </source>
</evidence>
<dbReference type="GO" id="GO:0016491">
    <property type="term" value="F:oxidoreductase activity"/>
    <property type="evidence" value="ECO:0007669"/>
    <property type="project" value="InterPro"/>
</dbReference>
<dbReference type="SUPFAM" id="SSF51430">
    <property type="entry name" value="NAD(P)-linked oxidoreductase"/>
    <property type="match status" value="1"/>
</dbReference>
<comment type="caution">
    <text evidence="5">The sequence shown here is derived from an EMBL/GenBank/DDBJ whole genome shotgun (WGS) entry which is preliminary data.</text>
</comment>
<evidence type="ECO:0000256" key="2">
    <source>
        <dbReference type="PIRSR" id="PIRSR000097-2"/>
    </source>
</evidence>
<proteinExistence type="predicted"/>
<dbReference type="InterPro" id="IPR018170">
    <property type="entry name" value="Aldo/ket_reductase_CS"/>
</dbReference>
<evidence type="ECO:0000313" key="6">
    <source>
        <dbReference type="Proteomes" id="UP000034894"/>
    </source>
</evidence>
<dbReference type="PANTHER" id="PTHR43638">
    <property type="entry name" value="OXIDOREDUCTASE, ALDO/KETO REDUCTASE FAMILY PROTEIN"/>
    <property type="match status" value="1"/>
</dbReference>
<reference evidence="5 6" key="1">
    <citation type="journal article" date="2015" name="Nature">
        <title>rRNA introns, odd ribosomes, and small enigmatic genomes across a large radiation of phyla.</title>
        <authorList>
            <person name="Brown C.T."/>
            <person name="Hug L.A."/>
            <person name="Thomas B.C."/>
            <person name="Sharon I."/>
            <person name="Castelle C.J."/>
            <person name="Singh A."/>
            <person name="Wilkins M.J."/>
            <person name="Williams K.H."/>
            <person name="Banfield J.F."/>
        </authorList>
    </citation>
    <scope>NUCLEOTIDE SEQUENCE [LARGE SCALE GENOMIC DNA]</scope>
</reference>
<evidence type="ECO:0000313" key="5">
    <source>
        <dbReference type="EMBL" id="KKS96356.1"/>
    </source>
</evidence>
<feature type="domain" description="NADP-dependent oxidoreductase" evidence="4">
    <location>
        <begin position="18"/>
        <end position="272"/>
    </location>
</feature>
<feature type="active site" description="Proton donor" evidence="1">
    <location>
        <position position="60"/>
    </location>
</feature>
<feature type="binding site" evidence="2">
    <location>
        <position position="119"/>
    </location>
    <ligand>
        <name>substrate</name>
    </ligand>
</feature>
<dbReference type="PIRSF" id="PIRSF000097">
    <property type="entry name" value="AKR"/>
    <property type="match status" value="1"/>
</dbReference>
<dbReference type="EMBL" id="LCFP01000011">
    <property type="protein sequence ID" value="KKS96356.1"/>
    <property type="molecule type" value="Genomic_DNA"/>
</dbReference>